<comment type="caution">
    <text evidence="2">The sequence shown here is derived from an EMBL/GenBank/DDBJ whole genome shotgun (WGS) entry which is preliminary data.</text>
</comment>
<accession>A0A5C8PIG8</accession>
<name>A0A5C8PIG8_9HYPH</name>
<sequence>MTTQSGAPPPSPPGTSSGPSAEQAPASPPPERRVHLFDAAESQRARVLSSFDSQREAILKAVADQRTAALAPIQAVRTRMAQVPPSLRGILPGDGRAAAPAGMDQRAIVAAQIIADLKVLIAEEVGRQLLILLTPPHDSRVPEASADVPSNAASNLKVPQPE</sequence>
<reference evidence="2 3" key="1">
    <citation type="submission" date="2019-06" db="EMBL/GenBank/DDBJ databases">
        <title>New taxonomy in bacterial strain CC-CFT640, isolated from vineyard.</title>
        <authorList>
            <person name="Lin S.-Y."/>
            <person name="Tsai C.-F."/>
            <person name="Young C.-C."/>
        </authorList>
    </citation>
    <scope>NUCLEOTIDE SEQUENCE [LARGE SCALE GENOMIC DNA]</scope>
    <source>
        <strain evidence="2 3">CC-CFT640</strain>
    </source>
</reference>
<dbReference type="Proteomes" id="UP000321638">
    <property type="component" value="Unassembled WGS sequence"/>
</dbReference>
<feature type="region of interest" description="Disordered" evidence="1">
    <location>
        <begin position="139"/>
        <end position="162"/>
    </location>
</feature>
<evidence type="ECO:0000256" key="1">
    <source>
        <dbReference type="SAM" id="MobiDB-lite"/>
    </source>
</evidence>
<dbReference type="AlphaFoldDB" id="A0A5C8PIG8"/>
<gene>
    <name evidence="2" type="ORF">FHP25_22160</name>
</gene>
<keyword evidence="3" id="KW-1185">Reference proteome</keyword>
<feature type="region of interest" description="Disordered" evidence="1">
    <location>
        <begin position="1"/>
        <end position="32"/>
    </location>
</feature>
<evidence type="ECO:0000313" key="3">
    <source>
        <dbReference type="Proteomes" id="UP000321638"/>
    </source>
</evidence>
<feature type="compositionally biased region" description="Low complexity" evidence="1">
    <location>
        <begin position="14"/>
        <end position="25"/>
    </location>
</feature>
<evidence type="ECO:0000313" key="2">
    <source>
        <dbReference type="EMBL" id="TXL73139.1"/>
    </source>
</evidence>
<protein>
    <submittedName>
        <fullName evidence="2">Uncharacterized protein</fullName>
    </submittedName>
</protein>
<dbReference type="RefSeq" id="WP_147849159.1">
    <property type="nucleotide sequence ID" value="NZ_VDUZ01000027.1"/>
</dbReference>
<dbReference type="EMBL" id="VDUZ01000027">
    <property type="protein sequence ID" value="TXL73139.1"/>
    <property type="molecule type" value="Genomic_DNA"/>
</dbReference>
<organism evidence="2 3">
    <name type="scientific">Vineibacter terrae</name>
    <dbReference type="NCBI Taxonomy" id="2586908"/>
    <lineage>
        <taxon>Bacteria</taxon>
        <taxon>Pseudomonadati</taxon>
        <taxon>Pseudomonadota</taxon>
        <taxon>Alphaproteobacteria</taxon>
        <taxon>Hyphomicrobiales</taxon>
        <taxon>Vineibacter</taxon>
    </lineage>
</organism>
<proteinExistence type="predicted"/>